<dbReference type="PANTHER" id="PTHR31286:SF180">
    <property type="entry name" value="OS10G0362600 PROTEIN"/>
    <property type="match status" value="1"/>
</dbReference>
<proteinExistence type="predicted"/>
<comment type="caution">
    <text evidence="2">The sequence shown here is derived from an EMBL/GenBank/DDBJ whole genome shotgun (WGS) entry which is preliminary data.</text>
</comment>
<name>A0AAD8I833_9APIA</name>
<reference evidence="2" key="2">
    <citation type="submission" date="2023-05" db="EMBL/GenBank/DDBJ databases">
        <authorList>
            <person name="Schelkunov M.I."/>
        </authorList>
    </citation>
    <scope>NUCLEOTIDE SEQUENCE</scope>
    <source>
        <strain evidence="2">Hsosn_3</strain>
        <tissue evidence="2">Leaf</tissue>
    </source>
</reference>
<evidence type="ECO:0000256" key="1">
    <source>
        <dbReference type="SAM" id="MobiDB-lite"/>
    </source>
</evidence>
<dbReference type="InterPro" id="IPR040256">
    <property type="entry name" value="At4g02000-like"/>
</dbReference>
<accession>A0AAD8I833</accession>
<dbReference type="AlphaFoldDB" id="A0AAD8I833"/>
<feature type="region of interest" description="Disordered" evidence="1">
    <location>
        <begin position="1"/>
        <end position="23"/>
    </location>
</feature>
<gene>
    <name evidence="2" type="ORF">POM88_026975</name>
</gene>
<sequence>MIEDELRSRAREENRSAEEHRRASKSIADIDRSKYLIDLDTNRDTEIQLKGGLSRLASVIGKPLCADQLTSKLEMIPFAKFCVNYNLGELLPNSIKVVALDHVTVEKYNDVVVSYLNKPQIYGGCNSLGHPTVACPKAKRI</sequence>
<organism evidence="2 3">
    <name type="scientific">Heracleum sosnowskyi</name>
    <dbReference type="NCBI Taxonomy" id="360622"/>
    <lineage>
        <taxon>Eukaryota</taxon>
        <taxon>Viridiplantae</taxon>
        <taxon>Streptophyta</taxon>
        <taxon>Embryophyta</taxon>
        <taxon>Tracheophyta</taxon>
        <taxon>Spermatophyta</taxon>
        <taxon>Magnoliopsida</taxon>
        <taxon>eudicotyledons</taxon>
        <taxon>Gunneridae</taxon>
        <taxon>Pentapetalae</taxon>
        <taxon>asterids</taxon>
        <taxon>campanulids</taxon>
        <taxon>Apiales</taxon>
        <taxon>Apiaceae</taxon>
        <taxon>Apioideae</taxon>
        <taxon>apioid superclade</taxon>
        <taxon>Tordylieae</taxon>
        <taxon>Tordyliinae</taxon>
        <taxon>Heracleum</taxon>
    </lineage>
</organism>
<evidence type="ECO:0000313" key="3">
    <source>
        <dbReference type="Proteomes" id="UP001237642"/>
    </source>
</evidence>
<dbReference type="PANTHER" id="PTHR31286">
    <property type="entry name" value="GLYCINE-RICH CELL WALL STRUCTURAL PROTEIN 1.8-LIKE"/>
    <property type="match status" value="1"/>
</dbReference>
<dbReference type="Proteomes" id="UP001237642">
    <property type="component" value="Unassembled WGS sequence"/>
</dbReference>
<keyword evidence="3" id="KW-1185">Reference proteome</keyword>
<feature type="compositionally biased region" description="Basic and acidic residues" evidence="1">
    <location>
        <begin position="1"/>
        <end position="21"/>
    </location>
</feature>
<dbReference type="EMBL" id="JAUIZM010000006">
    <property type="protein sequence ID" value="KAK1380231.1"/>
    <property type="molecule type" value="Genomic_DNA"/>
</dbReference>
<protein>
    <submittedName>
        <fullName evidence="2">Uncharacterized protein</fullName>
    </submittedName>
</protein>
<evidence type="ECO:0000313" key="2">
    <source>
        <dbReference type="EMBL" id="KAK1380231.1"/>
    </source>
</evidence>
<reference evidence="2" key="1">
    <citation type="submission" date="2023-02" db="EMBL/GenBank/DDBJ databases">
        <title>Genome of toxic invasive species Heracleum sosnowskyi carries increased number of genes despite the absence of recent whole-genome duplications.</title>
        <authorList>
            <person name="Schelkunov M."/>
            <person name="Shtratnikova V."/>
            <person name="Makarenko M."/>
            <person name="Klepikova A."/>
            <person name="Omelchenko D."/>
            <person name="Novikova G."/>
            <person name="Obukhova E."/>
            <person name="Bogdanov V."/>
            <person name="Penin A."/>
            <person name="Logacheva M."/>
        </authorList>
    </citation>
    <scope>NUCLEOTIDE SEQUENCE</scope>
    <source>
        <strain evidence="2">Hsosn_3</strain>
        <tissue evidence="2">Leaf</tissue>
    </source>
</reference>